<evidence type="ECO:0000313" key="3">
    <source>
        <dbReference type="EMBL" id="CAB96959.1"/>
    </source>
</evidence>
<feature type="region of interest" description="Disordered" evidence="1">
    <location>
        <begin position="438"/>
        <end position="469"/>
    </location>
</feature>
<dbReference type="InterPro" id="IPR005094">
    <property type="entry name" value="Endonuclease_MobA/VirD2"/>
</dbReference>
<keyword evidence="3" id="KW-0614">Plasmid</keyword>
<dbReference type="AlphaFoldDB" id="Q9K591"/>
<geneLocation type="plasmid" evidence="3">
    <name>pHE1</name>
</geneLocation>
<proteinExistence type="predicted"/>
<feature type="compositionally biased region" description="Basic and acidic residues" evidence="1">
    <location>
        <begin position="312"/>
        <end position="361"/>
    </location>
</feature>
<reference evidence="3" key="1">
    <citation type="journal article" date="1999" name="Syst. Appl. Microbiol.">
        <title>Genetic organization of the mobilization region of the plasmid pHE1 from Halomonas elongata.</title>
        <authorList>
            <person name="Vargas C."/>
            <person name="Tegos G."/>
            <person name="Vartholomatos G."/>
            <person name="Drainas C."/>
            <person name="Ventosa A."/>
            <person name="Nieto J.J."/>
        </authorList>
    </citation>
    <scope>NUCLEOTIDE SEQUENCE</scope>
    <source>
        <strain evidence="3">ATCC 33174</strain>
        <plasmid evidence="3">pHE1</plasmid>
    </source>
</reference>
<evidence type="ECO:0000256" key="1">
    <source>
        <dbReference type="SAM" id="MobiDB-lite"/>
    </source>
</evidence>
<sequence>MIVKFHARGTGGGSGPVGYLLGRDRDREAPGLRGDPDQTEALIDASQYAKAGYSGVLSFAETGVSEAAKREIMDDFERTLMPGLDADQYDCLWVEHRDKGRLELNFVIPNTELTSGKRLQPYYDRADRPRVDAWQTLTNERYALHDPNDPANQRALTTPANLPRDKQQAHGQITDGLLTLGRTGEVTDRAGVVLLEGAGFEVTRQTKTSISIADPDGGKPMRLRGKLYERDVSVGDSLRGEIERASREYREGRQERVREARERLAVGLERKREENQRRYPRPEPELASGRAKELDGRDHSDNRELGAGLGGHGDDGLVHHRPDQRDRQPQRDARAVEERGRRDPVEPLRREPEVVREDRRERRSVRRGQDIPGAGGVLDDRPGARTVERLRELTGRLREAASGMAERLRELQGMFGPRSATTRAERPGDALEQAGQRLEREGRALDARGKEVASLKDRERRGRGFGLDR</sequence>
<dbReference type="Pfam" id="PF03432">
    <property type="entry name" value="Relaxase"/>
    <property type="match status" value="1"/>
</dbReference>
<dbReference type="EMBL" id="AJ243735">
    <property type="protein sequence ID" value="CAB96959.1"/>
    <property type="molecule type" value="Genomic_DNA"/>
</dbReference>
<feature type="region of interest" description="Disordered" evidence="1">
    <location>
        <begin position="271"/>
        <end position="384"/>
    </location>
</feature>
<protein>
    <submittedName>
        <fullName evidence="3">MobA protein</fullName>
    </submittedName>
</protein>
<name>Q9K591_HALEL</name>
<evidence type="ECO:0000259" key="2">
    <source>
        <dbReference type="Pfam" id="PF03432"/>
    </source>
</evidence>
<accession>Q9K591</accession>
<organism evidence="3">
    <name type="scientific">Halomonas elongata</name>
    <dbReference type="NCBI Taxonomy" id="2746"/>
    <lineage>
        <taxon>Bacteria</taxon>
        <taxon>Pseudomonadati</taxon>
        <taxon>Pseudomonadota</taxon>
        <taxon>Gammaproteobacteria</taxon>
        <taxon>Oceanospirillales</taxon>
        <taxon>Halomonadaceae</taxon>
        <taxon>Halomonas</taxon>
    </lineage>
</organism>
<gene>
    <name evidence="3" type="primary">mobA</name>
</gene>
<feature type="domain" description="MobA/VirD2-like nuclease" evidence="2">
    <location>
        <begin position="49"/>
        <end position="125"/>
    </location>
</feature>
<feature type="compositionally biased region" description="Basic and acidic residues" evidence="1">
    <location>
        <begin position="271"/>
        <end position="304"/>
    </location>
</feature>